<proteinExistence type="predicted"/>
<keyword evidence="2" id="KW-1185">Reference proteome</keyword>
<dbReference type="Proteomes" id="UP001164746">
    <property type="component" value="Chromosome 14"/>
</dbReference>
<sequence length="105" mass="11911">MYVTILLIVLSNTLNRIPVRLLKKVDSIVKLNTFNTVYRKDVNNFSGGILVYVNNDLESKRVAELENALSESIWIEIIDGVQIPESKVGTDLKLVLKEPLRCSHE</sequence>
<evidence type="ECO:0000313" key="1">
    <source>
        <dbReference type="EMBL" id="WAR26721.1"/>
    </source>
</evidence>
<reference evidence="1" key="1">
    <citation type="submission" date="2022-11" db="EMBL/GenBank/DDBJ databases">
        <title>Centuries of genome instability and evolution in soft-shell clam transmissible cancer (bioRxiv).</title>
        <authorList>
            <person name="Hart S.F.M."/>
            <person name="Yonemitsu M.A."/>
            <person name="Giersch R.M."/>
            <person name="Beal B.F."/>
            <person name="Arriagada G."/>
            <person name="Davis B.W."/>
            <person name="Ostrander E.A."/>
            <person name="Goff S.P."/>
            <person name="Metzger M.J."/>
        </authorList>
    </citation>
    <scope>NUCLEOTIDE SEQUENCE</scope>
    <source>
        <strain evidence="1">MELC-2E11</strain>
        <tissue evidence="1">Siphon/mantle</tissue>
    </source>
</reference>
<name>A0ABY7G140_MYAAR</name>
<dbReference type="EMBL" id="CP111025">
    <property type="protein sequence ID" value="WAR26721.1"/>
    <property type="molecule type" value="Genomic_DNA"/>
</dbReference>
<protein>
    <submittedName>
        <fullName evidence="1">Uncharacterized protein</fullName>
    </submittedName>
</protein>
<evidence type="ECO:0000313" key="2">
    <source>
        <dbReference type="Proteomes" id="UP001164746"/>
    </source>
</evidence>
<gene>
    <name evidence="1" type="ORF">MAR_012425</name>
</gene>
<organism evidence="1 2">
    <name type="scientific">Mya arenaria</name>
    <name type="common">Soft-shell clam</name>
    <dbReference type="NCBI Taxonomy" id="6604"/>
    <lineage>
        <taxon>Eukaryota</taxon>
        <taxon>Metazoa</taxon>
        <taxon>Spiralia</taxon>
        <taxon>Lophotrochozoa</taxon>
        <taxon>Mollusca</taxon>
        <taxon>Bivalvia</taxon>
        <taxon>Autobranchia</taxon>
        <taxon>Heteroconchia</taxon>
        <taxon>Euheterodonta</taxon>
        <taxon>Imparidentia</taxon>
        <taxon>Neoheterodontei</taxon>
        <taxon>Myida</taxon>
        <taxon>Myoidea</taxon>
        <taxon>Myidae</taxon>
        <taxon>Mya</taxon>
    </lineage>
</organism>
<accession>A0ABY7G140</accession>